<organism evidence="6">
    <name type="scientific">viral metagenome</name>
    <dbReference type="NCBI Taxonomy" id="1070528"/>
    <lineage>
        <taxon>unclassified sequences</taxon>
        <taxon>metagenomes</taxon>
        <taxon>organismal metagenomes</taxon>
    </lineage>
</organism>
<evidence type="ECO:0000313" key="6">
    <source>
        <dbReference type="EMBL" id="QHT85579.1"/>
    </source>
</evidence>
<evidence type="ECO:0000256" key="1">
    <source>
        <dbReference type="ARBA" id="ARBA00012457"/>
    </source>
</evidence>
<dbReference type="SUPFAM" id="SSF53448">
    <property type="entry name" value="Nucleotide-diphospho-sugar transferases"/>
    <property type="match status" value="1"/>
</dbReference>
<evidence type="ECO:0000256" key="3">
    <source>
        <dbReference type="ARBA" id="ARBA00022695"/>
    </source>
</evidence>
<dbReference type="InterPro" id="IPR029044">
    <property type="entry name" value="Nucleotide-diphossugar_trans"/>
</dbReference>
<dbReference type="PANTHER" id="PTHR43584:SF3">
    <property type="entry name" value="BIFUNCTIONAL PROTEIN GLMU"/>
    <property type="match status" value="1"/>
</dbReference>
<reference evidence="6" key="1">
    <citation type="journal article" date="2020" name="Nature">
        <title>Giant virus diversity and host interactions through global metagenomics.</title>
        <authorList>
            <person name="Schulz F."/>
            <person name="Roux S."/>
            <person name="Paez-Espino D."/>
            <person name="Jungbluth S."/>
            <person name="Walsh D.A."/>
            <person name="Denef V.J."/>
            <person name="McMahon K.D."/>
            <person name="Konstantinidis K.T."/>
            <person name="Eloe-Fadrosh E.A."/>
            <person name="Kyrpides N.C."/>
            <person name="Woyke T."/>
        </authorList>
    </citation>
    <scope>NUCLEOTIDE SEQUENCE</scope>
    <source>
        <strain evidence="6">GVMAG-M-3300023184-182</strain>
    </source>
</reference>
<dbReference type="PANTHER" id="PTHR43584">
    <property type="entry name" value="NUCLEOTIDYL TRANSFERASE"/>
    <property type="match status" value="1"/>
</dbReference>
<dbReference type="InterPro" id="IPR025877">
    <property type="entry name" value="MobA-like_NTP_Trfase"/>
</dbReference>
<proteinExistence type="predicted"/>
<comment type="catalytic activity">
    <reaction evidence="4">
        <text>N-acetyl-alpha-D-glucosamine 1-phosphate + UTP + H(+) = UDP-N-acetyl-alpha-D-glucosamine + diphosphate</text>
        <dbReference type="Rhea" id="RHEA:13509"/>
        <dbReference type="ChEBI" id="CHEBI:15378"/>
        <dbReference type="ChEBI" id="CHEBI:33019"/>
        <dbReference type="ChEBI" id="CHEBI:46398"/>
        <dbReference type="ChEBI" id="CHEBI:57705"/>
        <dbReference type="ChEBI" id="CHEBI:57776"/>
        <dbReference type="EC" id="2.7.7.23"/>
    </reaction>
</comment>
<accession>A0A6C0HYH4</accession>
<evidence type="ECO:0000256" key="2">
    <source>
        <dbReference type="ARBA" id="ARBA00022679"/>
    </source>
</evidence>
<dbReference type="AlphaFoldDB" id="A0A6C0HYH4"/>
<name>A0A6C0HYH4_9ZZZZ</name>
<feature type="domain" description="MobA-like NTP transferase" evidence="5">
    <location>
        <begin position="5"/>
        <end position="125"/>
    </location>
</feature>
<sequence>MLVTIVLAGGEGKRMKSEIPKVLNTIKNKPMIHYVIQKALEINSDKIFIVVGKHEIEIKNSIYLGFPNDYTKFYFITQTDALGTGDAVKNCLPYTTTFDIFTKILILSADVPSIGIETLNELIKYDNAVLTHTKNNPFGCGRILLDEYGYIERIVEEKDCIEKQYLIELINCGIYVCTLKTLQLTMQIKNMNTASEYYLTDLIELGYNSGSLFKSVELPKVKSFEFFNINTYEELEIAKHILE</sequence>
<keyword evidence="3" id="KW-0548">Nucleotidyltransferase</keyword>
<dbReference type="Pfam" id="PF12804">
    <property type="entry name" value="NTP_transf_3"/>
    <property type="match status" value="1"/>
</dbReference>
<dbReference type="InterPro" id="IPR050065">
    <property type="entry name" value="GlmU-like"/>
</dbReference>
<protein>
    <recommendedName>
        <fullName evidence="1">UDP-N-acetylglucosamine diphosphorylase</fullName>
        <ecNumber evidence="1">2.7.7.23</ecNumber>
    </recommendedName>
</protein>
<evidence type="ECO:0000256" key="4">
    <source>
        <dbReference type="ARBA" id="ARBA00048493"/>
    </source>
</evidence>
<dbReference type="GO" id="GO:0003977">
    <property type="term" value="F:UDP-N-acetylglucosamine diphosphorylase activity"/>
    <property type="evidence" value="ECO:0007669"/>
    <property type="project" value="UniProtKB-EC"/>
</dbReference>
<evidence type="ECO:0000259" key="5">
    <source>
        <dbReference type="Pfam" id="PF12804"/>
    </source>
</evidence>
<dbReference type="EC" id="2.7.7.23" evidence="1"/>
<keyword evidence="2" id="KW-0808">Transferase</keyword>
<dbReference type="EMBL" id="MN740043">
    <property type="protein sequence ID" value="QHT85579.1"/>
    <property type="molecule type" value="Genomic_DNA"/>
</dbReference>
<dbReference type="Gene3D" id="3.90.550.10">
    <property type="entry name" value="Spore Coat Polysaccharide Biosynthesis Protein SpsA, Chain A"/>
    <property type="match status" value="1"/>
</dbReference>